<comment type="similarity">
    <text evidence="1">Belongs to the peptidase C48 family.</text>
</comment>
<dbReference type="GO" id="GO:0060255">
    <property type="term" value="P:regulation of macromolecule metabolic process"/>
    <property type="evidence" value="ECO:0007669"/>
    <property type="project" value="UniProtKB-ARBA"/>
</dbReference>
<keyword evidence="8" id="KW-1185">Reference proteome</keyword>
<dbReference type="InterPro" id="IPR038765">
    <property type="entry name" value="Papain-like_cys_pep_sf"/>
</dbReference>
<dbReference type="SUPFAM" id="SSF54001">
    <property type="entry name" value="Cysteine proteinases"/>
    <property type="match status" value="1"/>
</dbReference>
<sequence length="726" mass="81289">MLNKIYEWIETSFANLRNGEPAMENSPEHPAPTDAPVRRKRPIDWYELLEDGHSIDQEHLIVKKTRMGDLIDSVRSAAEGVKSHSSNVATWMKKNVNPTFRNILPTSSDSPSGEPQPSTSAAVYPRRPIVHRNSLEETSAAPSTILEWKTPKTEWLRNDRMIMGSKACRRQVCMSPAHREVPKTNGHSVCVRPAIHTKLHPSPRLGRPLNLRPHGTSSLSGGAGTTSSSCNNMYEKTFPIKVVQSPTHSTSSSRLNKAGSHCTAQESIREEEKEIYRQLLTMVSGGQSTVLHNGSAHTFVRSHRDFTSFLTSHTRLQMSSPAGSAAEGTSEGPSSPPSPRGMSSQSSSNLPSPVGASRKSGSQIWPADADLGSSQTSALFSAPSPSTLQDNTSQGTESSAHDGDSVIIVNEQKCKKQESSRTSMYDSRARERRRQIEEQEALAAQLLRQRLSDLGKRSPDVEVHVRVPLEKEIPLTFVIEKPKSVEEKPEFPELTEEMEAEVHRVMMKGGNPHEVLSEGFGLSLTRKDLQTLSNLNWLNDEVINFYMNLLVERSKEPNRPSVNTFNTFFYPKLRSSGYSAVRRWTKKMDIFAKDILLVPVHLGMHWCLSVVDFRKKSVIYFDSMGGSNDQACQILLYVPVTFRDYLQQESRDKKGKELDTSGWTLHSKKSSEIPQQMNGSDCGMFTCKYADYITKDKPITFTQCCNSANNDRTRFADRIRYEILMV</sequence>
<dbReference type="AlphaFoldDB" id="A0A315VZJ1"/>
<dbReference type="Pfam" id="PF02902">
    <property type="entry name" value="Peptidase_C48"/>
    <property type="match status" value="1"/>
</dbReference>
<evidence type="ECO:0000313" key="7">
    <source>
        <dbReference type="EMBL" id="PWA28763.1"/>
    </source>
</evidence>
<dbReference type="FunFam" id="3.40.395.10:FF:000001">
    <property type="entry name" value="Sentrin-specific protease 1"/>
    <property type="match status" value="1"/>
</dbReference>
<accession>A0A315VZJ1</accession>
<evidence type="ECO:0000256" key="4">
    <source>
        <dbReference type="ARBA" id="ARBA00022807"/>
    </source>
</evidence>
<evidence type="ECO:0000256" key="2">
    <source>
        <dbReference type="ARBA" id="ARBA00022670"/>
    </source>
</evidence>
<keyword evidence="2" id="KW-0645">Protease</keyword>
<evidence type="ECO:0000259" key="6">
    <source>
        <dbReference type="PROSITE" id="PS50600"/>
    </source>
</evidence>
<evidence type="ECO:0000313" key="8">
    <source>
        <dbReference type="Proteomes" id="UP000250572"/>
    </source>
</evidence>
<feature type="region of interest" description="Disordered" evidence="5">
    <location>
        <begin position="316"/>
        <end position="429"/>
    </location>
</feature>
<dbReference type="PANTHER" id="PTHR12606">
    <property type="entry name" value="SENTRIN/SUMO-SPECIFIC PROTEASE"/>
    <property type="match status" value="1"/>
</dbReference>
<dbReference type="EMBL" id="NHOQ01000749">
    <property type="protein sequence ID" value="PWA28763.1"/>
    <property type="molecule type" value="Genomic_DNA"/>
</dbReference>
<evidence type="ECO:0000256" key="3">
    <source>
        <dbReference type="ARBA" id="ARBA00022801"/>
    </source>
</evidence>
<feature type="region of interest" description="Disordered" evidence="5">
    <location>
        <begin position="246"/>
        <end position="269"/>
    </location>
</feature>
<keyword evidence="3" id="KW-0378">Hydrolase</keyword>
<dbReference type="Proteomes" id="UP000250572">
    <property type="component" value="Unassembled WGS sequence"/>
</dbReference>
<gene>
    <name evidence="7" type="ORF">CCH79_00014869</name>
</gene>
<feature type="compositionally biased region" description="Polar residues" evidence="5">
    <location>
        <begin position="246"/>
        <end position="255"/>
    </location>
</feature>
<dbReference type="InterPro" id="IPR003653">
    <property type="entry name" value="Peptidase_C48_C"/>
</dbReference>
<organism evidence="7 8">
    <name type="scientific">Gambusia affinis</name>
    <name type="common">Western mosquitofish</name>
    <name type="synonym">Heterandria affinis</name>
    <dbReference type="NCBI Taxonomy" id="33528"/>
    <lineage>
        <taxon>Eukaryota</taxon>
        <taxon>Metazoa</taxon>
        <taxon>Chordata</taxon>
        <taxon>Craniata</taxon>
        <taxon>Vertebrata</taxon>
        <taxon>Euteleostomi</taxon>
        <taxon>Actinopterygii</taxon>
        <taxon>Neopterygii</taxon>
        <taxon>Teleostei</taxon>
        <taxon>Neoteleostei</taxon>
        <taxon>Acanthomorphata</taxon>
        <taxon>Ovalentaria</taxon>
        <taxon>Atherinomorphae</taxon>
        <taxon>Cyprinodontiformes</taxon>
        <taxon>Poeciliidae</taxon>
        <taxon>Poeciliinae</taxon>
        <taxon>Gambusia</taxon>
    </lineage>
</organism>
<reference evidence="7 8" key="1">
    <citation type="journal article" date="2018" name="G3 (Bethesda)">
        <title>A High-Quality Reference Genome for the Invasive Mosquitofish Gambusia affinis Using a Chicago Library.</title>
        <authorList>
            <person name="Hoffberg S.L."/>
            <person name="Troendle N.J."/>
            <person name="Glenn T.C."/>
            <person name="Mahmud O."/>
            <person name="Louha S."/>
            <person name="Chalopin D."/>
            <person name="Bennetzen J.L."/>
            <person name="Mauricio R."/>
        </authorList>
    </citation>
    <scope>NUCLEOTIDE SEQUENCE [LARGE SCALE GENOMIC DNA]</scope>
    <source>
        <strain evidence="7">NE01/NJP1002.9</strain>
        <tissue evidence="7">Muscle</tissue>
    </source>
</reference>
<dbReference type="GO" id="GO:0005634">
    <property type="term" value="C:nucleus"/>
    <property type="evidence" value="ECO:0007669"/>
    <property type="project" value="TreeGrafter"/>
</dbReference>
<feature type="region of interest" description="Disordered" evidence="5">
    <location>
        <begin position="199"/>
        <end position="228"/>
    </location>
</feature>
<feature type="compositionally biased region" description="Polar residues" evidence="5">
    <location>
        <begin position="102"/>
        <end position="121"/>
    </location>
</feature>
<feature type="compositionally biased region" description="Low complexity" evidence="5">
    <location>
        <begin position="215"/>
        <end position="228"/>
    </location>
</feature>
<feature type="region of interest" description="Disordered" evidence="5">
    <location>
        <begin position="102"/>
        <end position="127"/>
    </location>
</feature>
<dbReference type="PROSITE" id="PS50600">
    <property type="entry name" value="ULP_PROTEASE"/>
    <property type="match status" value="1"/>
</dbReference>
<feature type="domain" description="Ubiquitin-like protease family profile" evidence="6">
    <location>
        <begin position="522"/>
        <end position="693"/>
    </location>
</feature>
<dbReference type="PANTHER" id="PTHR12606:SF30">
    <property type="entry name" value="SENTRIN-SPECIFIC PROTEASE 1"/>
    <property type="match status" value="1"/>
</dbReference>
<name>A0A315VZJ1_GAMAF</name>
<dbReference type="GO" id="GO:0080090">
    <property type="term" value="P:regulation of primary metabolic process"/>
    <property type="evidence" value="ECO:0007669"/>
    <property type="project" value="UniProtKB-ARBA"/>
</dbReference>
<comment type="caution">
    <text evidence="7">The sequence shown here is derived from an EMBL/GenBank/DDBJ whole genome shotgun (WGS) entry which is preliminary data.</text>
</comment>
<protein>
    <recommendedName>
        <fullName evidence="6">Ubiquitin-like protease family profile domain-containing protein</fullName>
    </recommendedName>
</protein>
<feature type="compositionally biased region" description="Polar residues" evidence="5">
    <location>
        <begin position="372"/>
        <end position="398"/>
    </location>
</feature>
<dbReference type="Gene3D" id="3.40.395.10">
    <property type="entry name" value="Adenoviral Proteinase, Chain A"/>
    <property type="match status" value="1"/>
</dbReference>
<evidence type="ECO:0000256" key="5">
    <source>
        <dbReference type="SAM" id="MobiDB-lite"/>
    </source>
</evidence>
<dbReference type="GO" id="GO:0006508">
    <property type="term" value="P:proteolysis"/>
    <property type="evidence" value="ECO:0007669"/>
    <property type="project" value="UniProtKB-KW"/>
</dbReference>
<dbReference type="GO" id="GO:0016929">
    <property type="term" value="F:deSUMOylase activity"/>
    <property type="evidence" value="ECO:0007669"/>
    <property type="project" value="TreeGrafter"/>
</dbReference>
<dbReference type="STRING" id="33528.ENSGAFP00000014234"/>
<keyword evidence="4" id="KW-0788">Thiol protease</keyword>
<proteinExistence type="inferred from homology"/>
<evidence type="ECO:0000256" key="1">
    <source>
        <dbReference type="ARBA" id="ARBA00005234"/>
    </source>
</evidence>
<dbReference type="GO" id="GO:0016926">
    <property type="term" value="P:protein desumoylation"/>
    <property type="evidence" value="ECO:0007669"/>
    <property type="project" value="TreeGrafter"/>
</dbReference>